<keyword evidence="1" id="KW-0472">Membrane</keyword>
<keyword evidence="3" id="KW-1185">Reference proteome</keyword>
<feature type="transmembrane region" description="Helical" evidence="1">
    <location>
        <begin position="52"/>
        <end position="71"/>
    </location>
</feature>
<organism evidence="2 3">
    <name type="scientific">Kineobactrum sediminis</name>
    <dbReference type="NCBI Taxonomy" id="1905677"/>
    <lineage>
        <taxon>Bacteria</taxon>
        <taxon>Pseudomonadati</taxon>
        <taxon>Pseudomonadota</taxon>
        <taxon>Gammaproteobacteria</taxon>
        <taxon>Cellvibrionales</taxon>
        <taxon>Halieaceae</taxon>
        <taxon>Kineobactrum</taxon>
    </lineage>
</organism>
<comment type="caution">
    <text evidence="2">The sequence shown here is derived from an EMBL/GenBank/DDBJ whole genome shotgun (WGS) entry which is preliminary data.</text>
</comment>
<proteinExistence type="predicted"/>
<feature type="transmembrane region" description="Helical" evidence="1">
    <location>
        <begin position="77"/>
        <end position="95"/>
    </location>
</feature>
<name>A0A2N5Y640_9GAMM</name>
<dbReference type="Proteomes" id="UP000234845">
    <property type="component" value="Unassembled WGS sequence"/>
</dbReference>
<protein>
    <submittedName>
        <fullName evidence="2">Uncharacterized protein</fullName>
    </submittedName>
</protein>
<evidence type="ECO:0000256" key="1">
    <source>
        <dbReference type="SAM" id="Phobius"/>
    </source>
</evidence>
<reference evidence="3" key="1">
    <citation type="submission" date="2017-11" db="EMBL/GenBank/DDBJ databases">
        <title>The draft genome sequence of Chromatocurvus sp. F02.</title>
        <authorList>
            <person name="Du Z.-J."/>
            <person name="Chang Y.-Q."/>
        </authorList>
    </citation>
    <scope>NUCLEOTIDE SEQUENCE [LARGE SCALE GENOMIC DNA]</scope>
    <source>
        <strain evidence="3">F02</strain>
    </source>
</reference>
<keyword evidence="1" id="KW-1133">Transmembrane helix</keyword>
<keyword evidence="1" id="KW-0812">Transmembrane</keyword>
<evidence type="ECO:0000313" key="2">
    <source>
        <dbReference type="EMBL" id="PLW83854.1"/>
    </source>
</evidence>
<gene>
    <name evidence="2" type="ORF">CWI75_00380</name>
</gene>
<evidence type="ECO:0000313" key="3">
    <source>
        <dbReference type="Proteomes" id="UP000234845"/>
    </source>
</evidence>
<feature type="transmembrane region" description="Helical" evidence="1">
    <location>
        <begin position="20"/>
        <end position="45"/>
    </location>
</feature>
<dbReference type="AlphaFoldDB" id="A0A2N5Y640"/>
<sequence>MIGFGWLYPHFLDNTTSLVYLYAAPTGLIPCPTLSIVIGFTLILGGLGSRSWCLVLAMMGLFYGVFGAARLGVRIDGVLILGALAAACAAVTTGCKQ</sequence>
<accession>A0A2N5Y640</accession>
<dbReference type="EMBL" id="PKLZ01000001">
    <property type="protein sequence ID" value="PLW83854.1"/>
    <property type="molecule type" value="Genomic_DNA"/>
</dbReference>